<dbReference type="InterPro" id="IPR000415">
    <property type="entry name" value="Nitroreductase-like"/>
</dbReference>
<reference evidence="2" key="2">
    <citation type="submission" date="2015-05" db="EMBL/GenBank/DDBJ databases">
        <authorList>
            <person name="Wang D.B."/>
            <person name="Wang M."/>
        </authorList>
    </citation>
    <scope>NUCLEOTIDE SEQUENCE [LARGE SCALE GENOMIC DNA]</scope>
    <source>
        <strain evidence="2">M72</strain>
    </source>
</reference>
<reference evidence="3 5" key="3">
    <citation type="journal article" date="2019" name="Nat. Med.">
        <title>A library of human gut bacterial isolates paired with longitudinal multiomics data enables mechanistic microbiome research.</title>
        <authorList>
            <person name="Poyet M."/>
            <person name="Groussin M."/>
            <person name="Gibbons S.M."/>
            <person name="Avila-Pacheco J."/>
            <person name="Jiang X."/>
            <person name="Kearney S.M."/>
            <person name="Perrotta A.R."/>
            <person name="Berdy B."/>
            <person name="Zhao S."/>
            <person name="Lieberman T.D."/>
            <person name="Swanson P.K."/>
            <person name="Smith M."/>
            <person name="Roesemann S."/>
            <person name="Alexander J.E."/>
            <person name="Rich S.A."/>
            <person name="Livny J."/>
            <person name="Vlamakis H."/>
            <person name="Clish C."/>
            <person name="Bullock K."/>
            <person name="Deik A."/>
            <person name="Scott J."/>
            <person name="Pierce K.A."/>
            <person name="Xavier R.J."/>
            <person name="Alm E.J."/>
        </authorList>
    </citation>
    <scope>NUCLEOTIDE SEQUENCE [LARGE SCALE GENOMIC DNA]</scope>
    <source>
        <strain evidence="3 5">BIOML-A1</strain>
    </source>
</reference>
<organism evidence="2 4">
    <name type="scientific">Roseburia faecis</name>
    <dbReference type="NCBI Taxonomy" id="301302"/>
    <lineage>
        <taxon>Bacteria</taxon>
        <taxon>Bacillati</taxon>
        <taxon>Bacillota</taxon>
        <taxon>Clostridia</taxon>
        <taxon>Lachnospirales</taxon>
        <taxon>Lachnospiraceae</taxon>
        <taxon>Roseburia</taxon>
    </lineage>
</organism>
<dbReference type="EMBL" id="CVRR01000071">
    <property type="protein sequence ID" value="CRL42676.1"/>
    <property type="molecule type" value="Genomic_DNA"/>
</dbReference>
<dbReference type="RefSeq" id="WP_055068761.1">
    <property type="nucleotide sequence ID" value="NZ_CP173697.1"/>
</dbReference>
<proteinExistence type="predicted"/>
<evidence type="ECO:0000313" key="2">
    <source>
        <dbReference type="EMBL" id="CRL42676.1"/>
    </source>
</evidence>
<evidence type="ECO:0000313" key="4">
    <source>
        <dbReference type="Proteomes" id="UP000049979"/>
    </source>
</evidence>
<gene>
    <name evidence="3" type="ORF">GMD30_15090</name>
    <name evidence="2" type="ORF">M72_16351</name>
</gene>
<dbReference type="InterPro" id="IPR029478">
    <property type="entry name" value="TM1586_NiRdase"/>
</dbReference>
<keyword evidence="4" id="KW-1185">Reference proteome</keyword>
<reference evidence="4" key="1">
    <citation type="submission" date="2015-05" db="EMBL/GenBank/DDBJ databases">
        <authorList>
            <consortium name="Pathogen Informatics"/>
        </authorList>
    </citation>
    <scope>NUCLEOTIDE SEQUENCE [LARGE SCALE GENOMIC DNA]</scope>
    <source>
        <strain evidence="4">M72</strain>
    </source>
</reference>
<evidence type="ECO:0000259" key="1">
    <source>
        <dbReference type="Pfam" id="PF14512"/>
    </source>
</evidence>
<sequence>MDILETMKARHSVRQYKNQAIESSKREKINALIKDVNAESKLSIQVFYDEPKCFDSFMAHYGKFENVKNYIAIVGNKNDQEKAGYYGEKIVLKCQKLGLNTCWVAMTHGKSKAQIKRGQKLLIIISLGYGETQGVPHKSKSIAELGQADQKNEWFEKGMEAVSLAPTAVNQQKFYFELKNGIVTAKNLGGFYSRIDLGIVKYHFEAVTGHEVK</sequence>
<name>A0A0M6WYN8_9FIRM</name>
<evidence type="ECO:0000313" key="3">
    <source>
        <dbReference type="EMBL" id="MTR82971.1"/>
    </source>
</evidence>
<dbReference type="Gene3D" id="3.40.109.10">
    <property type="entry name" value="NADH Oxidase"/>
    <property type="match status" value="1"/>
</dbReference>
<dbReference type="Pfam" id="PF14512">
    <property type="entry name" value="TM1586_NiRdase"/>
    <property type="match status" value="1"/>
</dbReference>
<protein>
    <submittedName>
        <fullName evidence="3">Nitroreductase</fullName>
    </submittedName>
</protein>
<accession>A0A0M6WYN8</accession>
<dbReference type="AlphaFoldDB" id="A0A0M6WYN8"/>
<dbReference type="Gene3D" id="3.40.109.30">
    <property type="entry name" value="putative nitroreductase (tm1586), domain 2"/>
    <property type="match status" value="1"/>
</dbReference>
<dbReference type="Proteomes" id="UP000049979">
    <property type="component" value="Unassembled WGS sequence"/>
</dbReference>
<feature type="domain" description="Putative nitroreductase TM1586" evidence="1">
    <location>
        <begin position="2"/>
        <end position="206"/>
    </location>
</feature>
<dbReference type="OrthoDB" id="9814075at2"/>
<dbReference type="Proteomes" id="UP000446657">
    <property type="component" value="Unassembled WGS sequence"/>
</dbReference>
<dbReference type="EMBL" id="WNAL01000043">
    <property type="protein sequence ID" value="MTR82971.1"/>
    <property type="molecule type" value="Genomic_DNA"/>
</dbReference>
<dbReference type="GO" id="GO:0016491">
    <property type="term" value="F:oxidoreductase activity"/>
    <property type="evidence" value="ECO:0007669"/>
    <property type="project" value="InterPro"/>
</dbReference>
<evidence type="ECO:0000313" key="5">
    <source>
        <dbReference type="Proteomes" id="UP000446657"/>
    </source>
</evidence>
<dbReference type="SUPFAM" id="SSF55469">
    <property type="entry name" value="FMN-dependent nitroreductase-like"/>
    <property type="match status" value="1"/>
</dbReference>